<keyword evidence="5" id="KW-1185">Reference proteome</keyword>
<accession>A0A2G9TV63</accession>
<feature type="region of interest" description="Disordered" evidence="1">
    <location>
        <begin position="175"/>
        <end position="209"/>
    </location>
</feature>
<feature type="domain" description="Piezo TM25-28" evidence="3">
    <location>
        <begin position="20"/>
        <end position="73"/>
    </location>
</feature>
<dbReference type="GO" id="GO:0050982">
    <property type="term" value="P:detection of mechanical stimulus"/>
    <property type="evidence" value="ECO:0007669"/>
    <property type="project" value="TreeGrafter"/>
</dbReference>
<feature type="non-terminal residue" evidence="4">
    <location>
        <position position="1"/>
    </location>
</feature>
<dbReference type="GO" id="GO:0042391">
    <property type="term" value="P:regulation of membrane potential"/>
    <property type="evidence" value="ECO:0007669"/>
    <property type="project" value="TreeGrafter"/>
</dbReference>
<dbReference type="Pfam" id="PF15917">
    <property type="entry name" value="Piezo_TM25-28"/>
    <property type="match status" value="1"/>
</dbReference>
<organism evidence="4 5">
    <name type="scientific">Teladorsagia circumcincta</name>
    <name type="common">Brown stomach worm</name>
    <name type="synonym">Ostertagia circumcincta</name>
    <dbReference type="NCBI Taxonomy" id="45464"/>
    <lineage>
        <taxon>Eukaryota</taxon>
        <taxon>Metazoa</taxon>
        <taxon>Ecdysozoa</taxon>
        <taxon>Nematoda</taxon>
        <taxon>Chromadorea</taxon>
        <taxon>Rhabditida</taxon>
        <taxon>Rhabditina</taxon>
        <taxon>Rhabditomorpha</taxon>
        <taxon>Strongyloidea</taxon>
        <taxon>Trichostrongylidae</taxon>
        <taxon>Teladorsagia</taxon>
    </lineage>
</organism>
<name>A0A2G9TV63_TELCI</name>
<keyword evidence="2" id="KW-1133">Transmembrane helix</keyword>
<evidence type="ECO:0000256" key="1">
    <source>
        <dbReference type="SAM" id="MobiDB-lite"/>
    </source>
</evidence>
<dbReference type="GO" id="GO:0008381">
    <property type="term" value="F:mechanosensitive monoatomic ion channel activity"/>
    <property type="evidence" value="ECO:0007669"/>
    <property type="project" value="InterPro"/>
</dbReference>
<gene>
    <name evidence="4" type="ORF">TELCIR_16550</name>
</gene>
<keyword evidence="2" id="KW-0472">Membrane</keyword>
<dbReference type="EMBL" id="KZ352832">
    <property type="protein sequence ID" value="PIO61911.1"/>
    <property type="molecule type" value="Genomic_DNA"/>
</dbReference>
<evidence type="ECO:0000313" key="5">
    <source>
        <dbReference type="Proteomes" id="UP000230423"/>
    </source>
</evidence>
<evidence type="ECO:0000313" key="4">
    <source>
        <dbReference type="EMBL" id="PIO61911.1"/>
    </source>
</evidence>
<dbReference type="OrthoDB" id="303066at2759"/>
<evidence type="ECO:0000256" key="2">
    <source>
        <dbReference type="SAM" id="Phobius"/>
    </source>
</evidence>
<dbReference type="Proteomes" id="UP000230423">
    <property type="component" value="Unassembled WGS sequence"/>
</dbReference>
<dbReference type="InterPro" id="IPR027272">
    <property type="entry name" value="Piezo"/>
</dbReference>
<dbReference type="GO" id="GO:0071260">
    <property type="term" value="P:cellular response to mechanical stimulus"/>
    <property type="evidence" value="ECO:0007669"/>
    <property type="project" value="TreeGrafter"/>
</dbReference>
<keyword evidence="2" id="KW-0812">Transmembrane</keyword>
<dbReference type="InterPro" id="IPR031805">
    <property type="entry name" value="Piezo_TM25-28"/>
</dbReference>
<dbReference type="PANTHER" id="PTHR13167">
    <property type="entry name" value="PIEZO-TYPE MECHANOSENSITIVE ION CHANNEL COMPONENT"/>
    <property type="match status" value="1"/>
</dbReference>
<protein>
    <recommendedName>
        <fullName evidence="3">Piezo TM25-28 domain-containing protein</fullName>
    </recommendedName>
</protein>
<dbReference type="GO" id="GO:0005886">
    <property type="term" value="C:plasma membrane"/>
    <property type="evidence" value="ECO:0007669"/>
    <property type="project" value="TreeGrafter"/>
</dbReference>
<evidence type="ECO:0000259" key="3">
    <source>
        <dbReference type="Pfam" id="PF15917"/>
    </source>
</evidence>
<sequence>LTVFRREGTDNDSIFINDEYDLKPNNPRYDFIAIQRSFVDFIKIGVFHYGHWITLIMVLIAGIGGTSLFALGLTRTINSVFISFKLPQRIECFDVPAKRAGDYYMFDYDPSSDELVKPVESFVPEVTPGATKFDKLDPGQLVYAATGHDLDLGKALQQVHEAEKIKESEERMIEAMHKEQKSRQSRAGSPASETALEPTQPGQFDEPPQKDSMIVSLFKFLLKLATNGIDMLSSYLNRLSREHRYVAYVLSKEKEKLKEGRSENGIGGDD</sequence>
<dbReference type="PANTHER" id="PTHR13167:SF25">
    <property type="entry name" value="PIEZO-TYPE MECHANOSENSITIVE ION CHANNEL COMPONENT"/>
    <property type="match status" value="1"/>
</dbReference>
<feature type="transmembrane region" description="Helical" evidence="2">
    <location>
        <begin position="49"/>
        <end position="73"/>
    </location>
</feature>
<proteinExistence type="predicted"/>
<reference evidence="4 5" key="1">
    <citation type="submission" date="2015-09" db="EMBL/GenBank/DDBJ databases">
        <title>Draft genome of the parasitic nematode Teladorsagia circumcincta isolate WARC Sus (inbred).</title>
        <authorList>
            <person name="Mitreva M."/>
        </authorList>
    </citation>
    <scope>NUCLEOTIDE SEQUENCE [LARGE SCALE GENOMIC DNA]</scope>
    <source>
        <strain evidence="4 5">S</strain>
    </source>
</reference>
<dbReference type="AlphaFoldDB" id="A0A2G9TV63"/>
<dbReference type="GO" id="GO:0005261">
    <property type="term" value="F:monoatomic cation channel activity"/>
    <property type="evidence" value="ECO:0007669"/>
    <property type="project" value="TreeGrafter"/>
</dbReference>